<protein>
    <submittedName>
        <fullName evidence="2">Uncharacterized protein</fullName>
    </submittedName>
</protein>
<evidence type="ECO:0000313" key="2">
    <source>
        <dbReference type="EMBL" id="ONN27947.1"/>
    </source>
</evidence>
<dbReference type="Proteomes" id="UP000242616">
    <property type="component" value="Unassembled WGS sequence"/>
</dbReference>
<comment type="caution">
    <text evidence="2">The sequence shown here is derived from an EMBL/GenBank/DDBJ whole genome shotgun (WGS) entry which is preliminary data.</text>
</comment>
<keyword evidence="1" id="KW-1133">Transmembrane helix</keyword>
<proteinExistence type="predicted"/>
<feature type="transmembrane region" description="Helical" evidence="1">
    <location>
        <begin position="124"/>
        <end position="144"/>
    </location>
</feature>
<keyword evidence="1" id="KW-0812">Transmembrane</keyword>
<sequence>MLKYITYLFGTILATFGFILFSLYISLFLFSPIIENIFAIDMNISSALLIISVSFTITGIFLGFYSISKDNWEYANIWIFVSIILSITSFIFQLYKLASLGPTWIGIEFFGTTGNKIEAMYIDMLLFIVNLCVLVITSTIGYNIKRGKK</sequence>
<gene>
    <name evidence="2" type="ORF">XJ44_00805</name>
</gene>
<reference evidence="2 3" key="1">
    <citation type="submission" date="2015-06" db="EMBL/GenBank/DDBJ databases">
        <title>Genome sequencing of Thermotogales isolates from hydrothermal vents.</title>
        <authorList>
            <person name="Haverkamp T.H."/>
            <person name="Kublanov I.V."/>
            <person name="Nesbo C.L."/>
        </authorList>
    </citation>
    <scope>NUCLEOTIDE SEQUENCE [LARGE SCALE GENOMIC DNA]</scope>
    <source>
        <strain evidence="3">ik275mar</strain>
    </source>
</reference>
<feature type="transmembrane region" description="Helical" evidence="1">
    <location>
        <begin position="7"/>
        <end position="30"/>
    </location>
</feature>
<name>A0ABX3IJF0_9BACT</name>
<keyword evidence="3" id="KW-1185">Reference proteome</keyword>
<feature type="transmembrane region" description="Helical" evidence="1">
    <location>
        <begin position="42"/>
        <end position="65"/>
    </location>
</feature>
<dbReference type="EMBL" id="LBFC01000003">
    <property type="protein sequence ID" value="ONN27947.1"/>
    <property type="molecule type" value="Genomic_DNA"/>
</dbReference>
<organism evidence="2 3">
    <name type="scientific">Thermosipho affectus</name>
    <dbReference type="NCBI Taxonomy" id="660294"/>
    <lineage>
        <taxon>Bacteria</taxon>
        <taxon>Thermotogati</taxon>
        <taxon>Thermotogota</taxon>
        <taxon>Thermotogae</taxon>
        <taxon>Thermotogales</taxon>
        <taxon>Fervidobacteriaceae</taxon>
        <taxon>Thermosipho</taxon>
    </lineage>
</organism>
<evidence type="ECO:0000313" key="3">
    <source>
        <dbReference type="Proteomes" id="UP000242616"/>
    </source>
</evidence>
<keyword evidence="1" id="KW-0472">Membrane</keyword>
<evidence type="ECO:0000256" key="1">
    <source>
        <dbReference type="SAM" id="Phobius"/>
    </source>
</evidence>
<feature type="transmembrane region" description="Helical" evidence="1">
    <location>
        <begin position="77"/>
        <end position="95"/>
    </location>
</feature>
<accession>A0ABX3IJF0</accession>